<dbReference type="AlphaFoldDB" id="A0AAT9FPL3"/>
<name>A0AAT9FPL3_9BACT</name>
<evidence type="ECO:0000256" key="1">
    <source>
        <dbReference type="ARBA" id="ARBA00011063"/>
    </source>
</evidence>
<dbReference type="Gene3D" id="3.40.50.2300">
    <property type="match status" value="1"/>
</dbReference>
<dbReference type="SUPFAM" id="SSF52788">
    <property type="entry name" value="Phosphotyrosine protein phosphatases I"/>
    <property type="match status" value="1"/>
</dbReference>
<dbReference type="GO" id="GO:0004725">
    <property type="term" value="F:protein tyrosine phosphatase activity"/>
    <property type="evidence" value="ECO:0007669"/>
    <property type="project" value="UniProtKB-EC"/>
</dbReference>
<feature type="active site" description="Proton donor" evidence="5">
    <location>
        <position position="119"/>
    </location>
</feature>
<accession>A0AAT9FPL3</accession>
<dbReference type="InterPro" id="IPR023485">
    <property type="entry name" value="Ptyr_pPase"/>
</dbReference>
<dbReference type="InterPro" id="IPR050438">
    <property type="entry name" value="LMW_PTPase"/>
</dbReference>
<dbReference type="Pfam" id="PF01451">
    <property type="entry name" value="LMWPc"/>
    <property type="match status" value="1"/>
</dbReference>
<evidence type="ECO:0000256" key="2">
    <source>
        <dbReference type="ARBA" id="ARBA00013064"/>
    </source>
</evidence>
<dbReference type="PRINTS" id="PR00719">
    <property type="entry name" value="LMWPTPASE"/>
</dbReference>
<evidence type="ECO:0000256" key="3">
    <source>
        <dbReference type="ARBA" id="ARBA00022801"/>
    </source>
</evidence>
<dbReference type="InterPro" id="IPR017867">
    <property type="entry name" value="Tyr_phospatase_low_mol_wt"/>
</dbReference>
<proteinExistence type="inferred from homology"/>
<dbReference type="CDD" id="cd16343">
    <property type="entry name" value="LMWPTP"/>
    <property type="match status" value="1"/>
</dbReference>
<feature type="domain" description="Phosphotyrosine protein phosphatase I" evidence="6">
    <location>
        <begin position="2"/>
        <end position="145"/>
    </location>
</feature>
<dbReference type="KEGG" id="osu:NT6N_31170"/>
<keyword evidence="3" id="KW-0378">Hydrolase</keyword>
<dbReference type="PANTHER" id="PTHR11717:SF7">
    <property type="entry name" value="LOW MOLECULAR WEIGHT PHOSPHOTYROSINE PROTEIN PHOSPHATASE"/>
    <property type="match status" value="1"/>
</dbReference>
<dbReference type="EMBL" id="AP026866">
    <property type="protein sequence ID" value="BDS08077.1"/>
    <property type="molecule type" value="Genomic_DNA"/>
</dbReference>
<keyword evidence="4" id="KW-0904">Protein phosphatase</keyword>
<dbReference type="EC" id="3.1.3.48" evidence="2"/>
<evidence type="ECO:0000313" key="7">
    <source>
        <dbReference type="EMBL" id="BDS08077.1"/>
    </source>
</evidence>
<protein>
    <recommendedName>
        <fullName evidence="2">protein-tyrosine-phosphatase</fullName>
        <ecNumber evidence="2">3.1.3.48</ecNumber>
    </recommendedName>
</protein>
<sequence>MGNICRSPAGENIFRHRVTEAGLEKEIRIDSAGTHNYHIGKGPDRRMCATLQGRGIASDGRARHFTAQDFEDFDLILTMDDDSHARVTALDPDGGYRDKVKNFTSFCTRSDNQQTEVPDPYYGGTDGFELVADMLEDGCAEIIRRYQAGAL</sequence>
<evidence type="ECO:0000259" key="6">
    <source>
        <dbReference type="SMART" id="SM00226"/>
    </source>
</evidence>
<evidence type="ECO:0000256" key="5">
    <source>
        <dbReference type="PIRSR" id="PIRSR617867-1"/>
    </source>
</evidence>
<evidence type="ECO:0000256" key="4">
    <source>
        <dbReference type="ARBA" id="ARBA00022912"/>
    </source>
</evidence>
<organism evidence="7">
    <name type="scientific">Oceaniferula spumae</name>
    <dbReference type="NCBI Taxonomy" id="2979115"/>
    <lineage>
        <taxon>Bacteria</taxon>
        <taxon>Pseudomonadati</taxon>
        <taxon>Verrucomicrobiota</taxon>
        <taxon>Verrucomicrobiia</taxon>
        <taxon>Verrucomicrobiales</taxon>
        <taxon>Verrucomicrobiaceae</taxon>
        <taxon>Oceaniferula</taxon>
    </lineage>
</organism>
<comment type="similarity">
    <text evidence="1">Belongs to the low molecular weight phosphotyrosine protein phosphatase family.</text>
</comment>
<dbReference type="PANTHER" id="PTHR11717">
    <property type="entry name" value="LOW MOLECULAR WEIGHT PROTEIN TYROSINE PHOSPHATASE"/>
    <property type="match status" value="1"/>
</dbReference>
<dbReference type="SMART" id="SM00226">
    <property type="entry name" value="LMWPc"/>
    <property type="match status" value="1"/>
</dbReference>
<dbReference type="InterPro" id="IPR036196">
    <property type="entry name" value="Ptyr_pPase_sf"/>
</dbReference>
<gene>
    <name evidence="7" type="ORF">NT6N_31170</name>
</gene>
<reference evidence="7" key="1">
    <citation type="submission" date="2024-07" db="EMBL/GenBank/DDBJ databases">
        <title>Complete genome sequence of Verrucomicrobiaceae bacterium NT6N.</title>
        <authorList>
            <person name="Huang C."/>
            <person name="Takami H."/>
            <person name="Hamasaki K."/>
        </authorList>
    </citation>
    <scope>NUCLEOTIDE SEQUENCE</scope>
    <source>
        <strain evidence="7">NT6N</strain>
    </source>
</reference>
<feature type="active site" evidence="5">
    <location>
        <position position="6"/>
    </location>
</feature>